<gene>
    <name evidence="1" type="ORF">FULANO1_70</name>
</gene>
<reference evidence="1" key="1">
    <citation type="submission" date="2021-10" db="EMBL/GenBank/DDBJ databases">
        <authorList>
            <person name="Dean J.D."/>
            <person name="Kim M.K."/>
            <person name="Newey C.N."/>
            <person name="Stoker T.S."/>
            <person name="Thompson D.W."/>
            <person name="Grose J.H."/>
        </authorList>
    </citation>
    <scope>NUCLEOTIDE SEQUENCE</scope>
</reference>
<dbReference type="Proteomes" id="UP000828057">
    <property type="component" value="Segment"/>
</dbReference>
<dbReference type="EMBL" id="OL539459">
    <property type="protein sequence ID" value="UGV22671.1"/>
    <property type="molecule type" value="Genomic_DNA"/>
</dbReference>
<evidence type="ECO:0000313" key="1">
    <source>
        <dbReference type="EMBL" id="UGV22671.1"/>
    </source>
</evidence>
<sequence>MLKLKCGARYNGLTFNEGDKTMYIIKKMKCVSVNYCCAGMFKPSEIYTAQKLNLFT</sequence>
<accession>A0AC61TRE2</accession>
<proteinExistence type="predicted"/>
<protein>
    <submittedName>
        <fullName evidence="1">Uncharacterized protein</fullName>
    </submittedName>
</protein>
<evidence type="ECO:0000313" key="2">
    <source>
        <dbReference type="Proteomes" id="UP000828057"/>
    </source>
</evidence>
<name>A0AC61TRE2_9CAUD</name>
<organism evidence="1 2">
    <name type="scientific">Escherichia phage vB_EcoD_Fulano1</name>
    <dbReference type="NCBI Taxonomy" id="2902670"/>
    <lineage>
        <taxon>Viruses</taxon>
        <taxon>Duplodnaviria</taxon>
        <taxon>Heunggongvirae</taxon>
        <taxon>Uroviricota</taxon>
        <taxon>Caudoviricetes</taxon>
        <taxon>Drexlerviridae</taxon>
        <taxon>Tempevirinae</taxon>
        <taxon>Hanrivervirus</taxon>
        <taxon>Hanrivervirus fulano1</taxon>
    </lineage>
</organism>
<keyword evidence="2" id="KW-1185">Reference proteome</keyword>